<dbReference type="PRINTS" id="PR00038">
    <property type="entry name" value="HTHLUXR"/>
</dbReference>
<dbReference type="PANTHER" id="PTHR44688">
    <property type="entry name" value="DNA-BINDING TRANSCRIPTIONAL ACTIVATOR DEVR_DOSR"/>
    <property type="match status" value="1"/>
</dbReference>
<dbReference type="InterPro" id="IPR036388">
    <property type="entry name" value="WH-like_DNA-bd_sf"/>
</dbReference>
<reference evidence="6 7" key="1">
    <citation type="submission" date="2023-04" db="EMBL/GenBank/DDBJ databases">
        <title>Funneling lignin-derived compounds into biodiesel using alkali-halophilic Citricoccus sp. P2.</title>
        <authorList>
            <person name="Luo C.-B."/>
        </authorList>
    </citation>
    <scope>NUCLEOTIDE SEQUENCE [LARGE SCALE GENOMIC DNA]</scope>
    <source>
        <strain evidence="6 7">P2</strain>
    </source>
</reference>
<feature type="domain" description="HTH luxR-type" evidence="5">
    <location>
        <begin position="741"/>
        <end position="806"/>
    </location>
</feature>
<sequence length="808" mass="89311">MAEISSSARVLCLNAPEGSDFEPVVEAWLNASAPLEPVDVQDPAIVSFLADTGSTVEESLVDQYPGALVLHTQQTGITGHHMEQLLDALPKARIAFIVTIAAVAVESSEKLYSRDDTVILFPESLYFTASELTEMLGDADLGQQCFHATLGWPAAVRIWRRRGEDPGYSAFPLMRACALAMSRWVRPLPLAGRELIFQLAYIPRFNRTVCEELSTTRHMSIESAQVLENLGLARRVDTTTMHDDQPSGRWWAMPPMMAEALRSRMRTVDPELGMNYRHDALMALAAGGGWNEAITRAVEWHAVDTGTALILEYWAIAAIDDEERFLGNLRTYFSNGSVSASRMDVQHLGAFLAGAFSGSDESVFERFRSAFASADAEERDIAGQGISPLLSRLLVLLVTRTTGTAERAHEHAVELAELLQYEAAPSENSSKLRHAELALIWQQLGYTFLLTSDGPRALNCYRRAIHISAAQGFGELRQKCLAQLRLVQSSLEMLFPGQTMVGALTALNLEDAGGYFTRAGHDAVLLAQGFDALWDLDGERLHAVLDDFAPTAQSGELWPFSAFLTVVYESIFGDKVRARRLLRDYAPTRGNDQGTWAQLLDCAEVVYLLMEGSHAKVIDLTRHIDARRATVMLAARTAAQMALGDFDSVRRVRLPGPAMRDDDALLPATTIDVLRAYADHIADGTDAAESLDGRLPSDMPLFVTLYLWVMGASEEDITSIFDLDDERRARLRGIRRGTEIPPQVRPQLTEREREIIGALARGMDRTEMARTMFLSVNTIKTQLSSAYRKLGASSRQEALEEAARRGYV</sequence>
<protein>
    <submittedName>
        <fullName evidence="6">LuxR C-terminal-related transcriptional regulator</fullName>
    </submittedName>
</protein>
<dbReference type="InterPro" id="IPR000792">
    <property type="entry name" value="Tscrpt_reg_LuxR_C"/>
</dbReference>
<dbReference type="InterPro" id="IPR019734">
    <property type="entry name" value="TPR_rpt"/>
</dbReference>
<dbReference type="PANTHER" id="PTHR44688:SF16">
    <property type="entry name" value="DNA-BINDING TRANSCRIPTIONAL ACTIVATOR DEVR_DOSR"/>
    <property type="match status" value="1"/>
</dbReference>
<evidence type="ECO:0000259" key="5">
    <source>
        <dbReference type="PROSITE" id="PS50043"/>
    </source>
</evidence>
<evidence type="ECO:0000313" key="7">
    <source>
        <dbReference type="Proteomes" id="UP001219037"/>
    </source>
</evidence>
<dbReference type="RefSeq" id="WP_278158061.1">
    <property type="nucleotide sequence ID" value="NZ_CP121252.1"/>
</dbReference>
<name>A0ABY8H8D3_9MICC</name>
<evidence type="ECO:0000256" key="4">
    <source>
        <dbReference type="PROSITE-ProRule" id="PRU00339"/>
    </source>
</evidence>
<proteinExistence type="predicted"/>
<keyword evidence="7" id="KW-1185">Reference proteome</keyword>
<accession>A0ABY8H8D3</accession>
<dbReference type="InterPro" id="IPR016032">
    <property type="entry name" value="Sig_transdc_resp-reg_C-effctor"/>
</dbReference>
<gene>
    <name evidence="6" type="ORF">P8192_01985</name>
</gene>
<dbReference type="PROSITE" id="PS50043">
    <property type="entry name" value="HTH_LUXR_2"/>
    <property type="match status" value="1"/>
</dbReference>
<keyword evidence="1" id="KW-0805">Transcription regulation</keyword>
<organism evidence="6 7">
    <name type="scientific">Citricoccus muralis</name>
    <dbReference type="NCBI Taxonomy" id="169134"/>
    <lineage>
        <taxon>Bacteria</taxon>
        <taxon>Bacillati</taxon>
        <taxon>Actinomycetota</taxon>
        <taxon>Actinomycetes</taxon>
        <taxon>Micrococcales</taxon>
        <taxon>Micrococcaceae</taxon>
        <taxon>Citricoccus</taxon>
    </lineage>
</organism>
<dbReference type="SMART" id="SM00421">
    <property type="entry name" value="HTH_LUXR"/>
    <property type="match status" value="1"/>
</dbReference>
<dbReference type="EMBL" id="CP121252">
    <property type="protein sequence ID" value="WFP16918.1"/>
    <property type="molecule type" value="Genomic_DNA"/>
</dbReference>
<keyword evidence="3" id="KW-0804">Transcription</keyword>
<feature type="repeat" description="TPR" evidence="4">
    <location>
        <begin position="438"/>
        <end position="471"/>
    </location>
</feature>
<keyword evidence="4" id="KW-0802">TPR repeat</keyword>
<dbReference type="PROSITE" id="PS50005">
    <property type="entry name" value="TPR"/>
    <property type="match status" value="1"/>
</dbReference>
<evidence type="ECO:0000256" key="1">
    <source>
        <dbReference type="ARBA" id="ARBA00023015"/>
    </source>
</evidence>
<dbReference type="CDD" id="cd06170">
    <property type="entry name" value="LuxR_C_like"/>
    <property type="match status" value="1"/>
</dbReference>
<dbReference type="Proteomes" id="UP001219037">
    <property type="component" value="Chromosome"/>
</dbReference>
<dbReference type="Pfam" id="PF00196">
    <property type="entry name" value="GerE"/>
    <property type="match status" value="1"/>
</dbReference>
<keyword evidence="2" id="KW-0238">DNA-binding</keyword>
<dbReference type="SUPFAM" id="SSF46894">
    <property type="entry name" value="C-terminal effector domain of the bipartite response regulators"/>
    <property type="match status" value="1"/>
</dbReference>
<evidence type="ECO:0000256" key="3">
    <source>
        <dbReference type="ARBA" id="ARBA00023163"/>
    </source>
</evidence>
<dbReference type="Gene3D" id="1.10.10.10">
    <property type="entry name" value="Winged helix-like DNA-binding domain superfamily/Winged helix DNA-binding domain"/>
    <property type="match status" value="1"/>
</dbReference>
<evidence type="ECO:0000256" key="2">
    <source>
        <dbReference type="ARBA" id="ARBA00023125"/>
    </source>
</evidence>
<evidence type="ECO:0000313" key="6">
    <source>
        <dbReference type="EMBL" id="WFP16918.1"/>
    </source>
</evidence>